<protein>
    <submittedName>
        <fullName evidence="2">Uncharacterized protein</fullName>
    </submittedName>
</protein>
<feature type="non-terminal residue" evidence="2">
    <location>
        <position position="1"/>
    </location>
</feature>
<accession>G7YYU5</accession>
<dbReference type="EMBL" id="DF145369">
    <property type="protein sequence ID" value="GAA58124.1"/>
    <property type="molecule type" value="Genomic_DNA"/>
</dbReference>
<evidence type="ECO:0000313" key="2">
    <source>
        <dbReference type="EMBL" id="GAA58124.1"/>
    </source>
</evidence>
<evidence type="ECO:0000256" key="1">
    <source>
        <dbReference type="SAM" id="MobiDB-lite"/>
    </source>
</evidence>
<dbReference type="AlphaFoldDB" id="G7YYU5"/>
<proteinExistence type="predicted"/>
<gene>
    <name evidence="2" type="ORF">CLF_113591</name>
</gene>
<sequence>VGSSGDDGITPKCSAKPESYQITDKHPHGPWNGPTNISPSKHNSNLSKNRTNGIFQADVWRQAALDSQTLRRLEGLVLDASHPITKRDPVKIAVITIKECHKLSCLLIYDSGRYSKLNIDMSYSTAYKTQQRPSQKPTYANTAPI</sequence>
<feature type="region of interest" description="Disordered" evidence="1">
    <location>
        <begin position="1"/>
        <end position="49"/>
    </location>
</feature>
<organism evidence="2 3">
    <name type="scientific">Clonorchis sinensis</name>
    <name type="common">Chinese liver fluke</name>
    <dbReference type="NCBI Taxonomy" id="79923"/>
    <lineage>
        <taxon>Eukaryota</taxon>
        <taxon>Metazoa</taxon>
        <taxon>Spiralia</taxon>
        <taxon>Lophotrochozoa</taxon>
        <taxon>Platyhelminthes</taxon>
        <taxon>Trematoda</taxon>
        <taxon>Digenea</taxon>
        <taxon>Opisthorchiida</taxon>
        <taxon>Opisthorchiata</taxon>
        <taxon>Opisthorchiidae</taxon>
        <taxon>Clonorchis</taxon>
    </lineage>
</organism>
<evidence type="ECO:0000313" key="3">
    <source>
        <dbReference type="Proteomes" id="UP000008909"/>
    </source>
</evidence>
<reference evidence="2" key="1">
    <citation type="journal article" date="2011" name="Genome Biol.">
        <title>The draft genome of the carcinogenic human liver fluke Clonorchis sinensis.</title>
        <authorList>
            <person name="Wang X."/>
            <person name="Chen W."/>
            <person name="Huang Y."/>
            <person name="Sun J."/>
            <person name="Men J."/>
            <person name="Liu H."/>
            <person name="Luo F."/>
            <person name="Guo L."/>
            <person name="Lv X."/>
            <person name="Deng C."/>
            <person name="Zhou C."/>
            <person name="Fan Y."/>
            <person name="Li X."/>
            <person name="Huang L."/>
            <person name="Hu Y."/>
            <person name="Liang C."/>
            <person name="Hu X."/>
            <person name="Xu J."/>
            <person name="Yu X."/>
        </authorList>
    </citation>
    <scope>NUCLEOTIDE SEQUENCE [LARGE SCALE GENOMIC DNA]</scope>
    <source>
        <strain evidence="2">Henan</strain>
    </source>
</reference>
<keyword evidence="3" id="KW-1185">Reference proteome</keyword>
<feature type="compositionally biased region" description="Polar residues" evidence="1">
    <location>
        <begin position="33"/>
        <end position="49"/>
    </location>
</feature>
<dbReference type="Proteomes" id="UP000008909">
    <property type="component" value="Unassembled WGS sequence"/>
</dbReference>
<reference key="2">
    <citation type="submission" date="2011-10" db="EMBL/GenBank/DDBJ databases">
        <title>The genome and transcriptome sequence of Clonorchis sinensis provide insights into the carcinogenic liver fluke.</title>
        <authorList>
            <person name="Wang X."/>
            <person name="Huang Y."/>
            <person name="Chen W."/>
            <person name="Liu H."/>
            <person name="Guo L."/>
            <person name="Chen Y."/>
            <person name="Luo F."/>
            <person name="Zhou W."/>
            <person name="Sun J."/>
            <person name="Mao Q."/>
            <person name="Liang P."/>
            <person name="Zhou C."/>
            <person name="Tian Y."/>
            <person name="Men J."/>
            <person name="Lv X."/>
            <person name="Huang L."/>
            <person name="Zhou J."/>
            <person name="Hu Y."/>
            <person name="Li R."/>
            <person name="Zhang F."/>
            <person name="Lei H."/>
            <person name="Li X."/>
            <person name="Hu X."/>
            <person name="Liang C."/>
            <person name="Xu J."/>
            <person name="Wu Z."/>
            <person name="Yu X."/>
        </authorList>
    </citation>
    <scope>NUCLEOTIDE SEQUENCE</scope>
    <source>
        <strain>Henan</strain>
    </source>
</reference>
<name>G7YYU5_CLOSI</name>